<dbReference type="InterPro" id="IPR050476">
    <property type="entry name" value="Insect_CytP450_Detox"/>
</dbReference>
<reference evidence="15 16" key="1">
    <citation type="journal article" date="2024" name="Insects">
        <title>An Improved Chromosome-Level Genome Assembly of the Firefly Pyrocoelia pectoralis.</title>
        <authorList>
            <person name="Fu X."/>
            <person name="Meyer-Rochow V.B."/>
            <person name="Ballantyne L."/>
            <person name="Zhu X."/>
        </authorList>
    </citation>
    <scope>NUCLEOTIDE SEQUENCE [LARGE SCALE GENOMIC DNA]</scope>
    <source>
        <strain evidence="15">XCY_ONT2</strain>
    </source>
</reference>
<keyword evidence="16" id="KW-1185">Reference proteome</keyword>
<dbReference type="Pfam" id="PF00067">
    <property type="entry name" value="p450"/>
    <property type="match status" value="1"/>
</dbReference>
<keyword evidence="7" id="KW-0256">Endoplasmic reticulum</keyword>
<dbReference type="PROSITE" id="PS00086">
    <property type="entry name" value="CYTOCHROME_P450"/>
    <property type="match status" value="1"/>
</dbReference>
<dbReference type="Proteomes" id="UP001329430">
    <property type="component" value="Chromosome 7"/>
</dbReference>
<evidence type="ECO:0000256" key="2">
    <source>
        <dbReference type="ARBA" id="ARBA00004174"/>
    </source>
</evidence>
<evidence type="ECO:0000256" key="1">
    <source>
        <dbReference type="ARBA" id="ARBA00001971"/>
    </source>
</evidence>
<dbReference type="Gene3D" id="1.10.630.10">
    <property type="entry name" value="Cytochrome P450"/>
    <property type="match status" value="1"/>
</dbReference>
<dbReference type="PANTHER" id="PTHR24292">
    <property type="entry name" value="CYTOCHROME P450"/>
    <property type="match status" value="1"/>
</dbReference>
<evidence type="ECO:0000256" key="10">
    <source>
        <dbReference type="ARBA" id="ARBA00023004"/>
    </source>
</evidence>
<comment type="subcellular location">
    <subcellularLocation>
        <location evidence="3">Endoplasmic reticulum membrane</location>
        <topology evidence="3">Peripheral membrane protein</topology>
    </subcellularLocation>
    <subcellularLocation>
        <location evidence="2">Microsome membrane</location>
        <topology evidence="2">Peripheral membrane protein</topology>
    </subcellularLocation>
</comment>
<dbReference type="SUPFAM" id="SSF48264">
    <property type="entry name" value="Cytochrome P450"/>
    <property type="match status" value="1"/>
</dbReference>
<dbReference type="InterPro" id="IPR002401">
    <property type="entry name" value="Cyt_P450_E_grp-I"/>
</dbReference>
<evidence type="ECO:0000256" key="14">
    <source>
        <dbReference type="RuleBase" id="RU000461"/>
    </source>
</evidence>
<dbReference type="GO" id="GO:0005789">
    <property type="term" value="C:endoplasmic reticulum membrane"/>
    <property type="evidence" value="ECO:0007669"/>
    <property type="project" value="UniProtKB-SubCell"/>
</dbReference>
<evidence type="ECO:0000256" key="5">
    <source>
        <dbReference type="ARBA" id="ARBA00022617"/>
    </source>
</evidence>
<keyword evidence="9 14" id="KW-0560">Oxidoreductase</keyword>
<evidence type="ECO:0000256" key="6">
    <source>
        <dbReference type="ARBA" id="ARBA00022723"/>
    </source>
</evidence>
<keyword evidence="6 13" id="KW-0479">Metal-binding</keyword>
<feature type="binding site" description="axial binding residue" evidence="13">
    <location>
        <position position="441"/>
    </location>
    <ligand>
        <name>heme</name>
        <dbReference type="ChEBI" id="CHEBI:30413"/>
    </ligand>
    <ligandPart>
        <name>Fe</name>
        <dbReference type="ChEBI" id="CHEBI:18248"/>
    </ligandPart>
</feature>
<dbReference type="InterPro" id="IPR017972">
    <property type="entry name" value="Cyt_P450_CS"/>
</dbReference>
<dbReference type="FunFam" id="1.10.630.10:FF:000042">
    <property type="entry name" value="Cytochrome P450"/>
    <property type="match status" value="1"/>
</dbReference>
<dbReference type="PRINTS" id="PR00385">
    <property type="entry name" value="P450"/>
</dbReference>
<evidence type="ECO:0000256" key="8">
    <source>
        <dbReference type="ARBA" id="ARBA00022848"/>
    </source>
</evidence>
<dbReference type="PRINTS" id="PR00463">
    <property type="entry name" value="EP450I"/>
</dbReference>
<evidence type="ECO:0000313" key="16">
    <source>
        <dbReference type="Proteomes" id="UP001329430"/>
    </source>
</evidence>
<gene>
    <name evidence="15" type="ORF">RI129_009916</name>
</gene>
<dbReference type="EMBL" id="JAVRBK010000007">
    <property type="protein sequence ID" value="KAK5641369.1"/>
    <property type="molecule type" value="Genomic_DNA"/>
</dbReference>
<evidence type="ECO:0000256" key="3">
    <source>
        <dbReference type="ARBA" id="ARBA00004406"/>
    </source>
</evidence>
<keyword evidence="5 13" id="KW-0349">Heme</keyword>
<dbReference type="InterPro" id="IPR001128">
    <property type="entry name" value="Cyt_P450"/>
</dbReference>
<comment type="cofactor">
    <cofactor evidence="1 13">
        <name>heme</name>
        <dbReference type="ChEBI" id="CHEBI:30413"/>
    </cofactor>
</comment>
<dbReference type="PANTHER" id="PTHR24292:SF104">
    <property type="entry name" value="CYTOCHROME P450 308A1-RELATED"/>
    <property type="match status" value="1"/>
</dbReference>
<dbReference type="GO" id="GO:0016705">
    <property type="term" value="F:oxidoreductase activity, acting on paired donors, with incorporation or reduction of molecular oxygen"/>
    <property type="evidence" value="ECO:0007669"/>
    <property type="project" value="InterPro"/>
</dbReference>
<accession>A0AAN7VCH7</accession>
<dbReference type="GO" id="GO:0020037">
    <property type="term" value="F:heme binding"/>
    <property type="evidence" value="ECO:0007669"/>
    <property type="project" value="InterPro"/>
</dbReference>
<dbReference type="GO" id="GO:0004497">
    <property type="term" value="F:monooxygenase activity"/>
    <property type="evidence" value="ECO:0007669"/>
    <property type="project" value="UniProtKB-KW"/>
</dbReference>
<comment type="caution">
    <text evidence="15">The sequence shown here is derived from an EMBL/GenBank/DDBJ whole genome shotgun (WGS) entry which is preliminary data.</text>
</comment>
<dbReference type="InterPro" id="IPR036396">
    <property type="entry name" value="Cyt_P450_sf"/>
</dbReference>
<dbReference type="GO" id="GO:0005506">
    <property type="term" value="F:iron ion binding"/>
    <property type="evidence" value="ECO:0007669"/>
    <property type="project" value="InterPro"/>
</dbReference>
<keyword evidence="12" id="KW-0472">Membrane</keyword>
<comment type="similarity">
    <text evidence="4 14">Belongs to the cytochrome P450 family.</text>
</comment>
<keyword evidence="8" id="KW-0492">Microsome</keyword>
<evidence type="ECO:0000256" key="7">
    <source>
        <dbReference type="ARBA" id="ARBA00022824"/>
    </source>
</evidence>
<evidence type="ECO:0000256" key="13">
    <source>
        <dbReference type="PIRSR" id="PIRSR602401-1"/>
    </source>
</evidence>
<keyword evidence="11 14" id="KW-0503">Monooxygenase</keyword>
<evidence type="ECO:0000256" key="11">
    <source>
        <dbReference type="ARBA" id="ARBA00023033"/>
    </source>
</evidence>
<name>A0AAN7VCH7_9COLE</name>
<evidence type="ECO:0000313" key="15">
    <source>
        <dbReference type="EMBL" id="KAK5641369.1"/>
    </source>
</evidence>
<keyword evidence="10 13" id="KW-0408">Iron</keyword>
<protein>
    <recommendedName>
        <fullName evidence="17">Cytochrome P450</fullName>
    </recommendedName>
</protein>
<dbReference type="CDD" id="cd11056">
    <property type="entry name" value="CYP6-like"/>
    <property type="match status" value="1"/>
</dbReference>
<organism evidence="15 16">
    <name type="scientific">Pyrocoelia pectoralis</name>
    <dbReference type="NCBI Taxonomy" id="417401"/>
    <lineage>
        <taxon>Eukaryota</taxon>
        <taxon>Metazoa</taxon>
        <taxon>Ecdysozoa</taxon>
        <taxon>Arthropoda</taxon>
        <taxon>Hexapoda</taxon>
        <taxon>Insecta</taxon>
        <taxon>Pterygota</taxon>
        <taxon>Neoptera</taxon>
        <taxon>Endopterygota</taxon>
        <taxon>Coleoptera</taxon>
        <taxon>Polyphaga</taxon>
        <taxon>Elateriformia</taxon>
        <taxon>Elateroidea</taxon>
        <taxon>Lampyridae</taxon>
        <taxon>Lampyrinae</taxon>
        <taxon>Pyrocoelia</taxon>
    </lineage>
</organism>
<evidence type="ECO:0000256" key="9">
    <source>
        <dbReference type="ARBA" id="ARBA00023002"/>
    </source>
</evidence>
<proteinExistence type="inferred from homology"/>
<dbReference type="AlphaFoldDB" id="A0AAN7VCH7"/>
<evidence type="ECO:0000256" key="4">
    <source>
        <dbReference type="ARBA" id="ARBA00010617"/>
    </source>
</evidence>
<evidence type="ECO:0000256" key="12">
    <source>
        <dbReference type="ARBA" id="ARBA00023136"/>
    </source>
</evidence>
<sequence>MVLYIVTSCLTLSILGIMWLILKIYTIYNYWKERNVYTWTPHFLFGNSKDAVLQRIPLGFDVTALYHDLKSRSAKYGGYYSFLTPVFIPVDLDLIKKILISNSDCFVDRVSYVDEQNDPLSVNLLHAHGETWKRFRAKISPSFSNSKIKTFLPIMMAKNRDLIRLIEETVKKAEPLNVKEVLDRYTIDVVGLYTCGTDLGTLTCKDSELKHQLAEFFNTSAVNSLIRFLITAPKILKYLKIMTFTKKVTKFFMTLINDIIQNRNQNESRGTVALDILMKAERTDSSGEKFTRSEIVSNIAILLLAGYETTSNALTFCLYELASDVTLQETLRSEINTLDSNPSYDDIASLSLLNKCVNETLRKYPLGTVYTRECTKTFHVPNSNIILEKGAHVYIPIRGIQWDPEYFPDPETFNPERFSKEHISERHPCMWFPFGLGPRHCVGEKFGFITIKIVLVNLLKTYKFFLHPKTQSPLRYDVNAFVLQAENGVFLNVEKIEVPT</sequence>
<evidence type="ECO:0008006" key="17">
    <source>
        <dbReference type="Google" id="ProtNLM"/>
    </source>
</evidence>